<evidence type="ECO:0000313" key="2">
    <source>
        <dbReference type="Proteomes" id="UP001596422"/>
    </source>
</evidence>
<accession>A0ABW1ZYU3</accession>
<proteinExistence type="predicted"/>
<keyword evidence="2" id="KW-1185">Reference proteome</keyword>
<dbReference type="RefSeq" id="WP_379908865.1">
    <property type="nucleotide sequence ID" value="NZ_JBHSWE010000001.1"/>
</dbReference>
<evidence type="ECO:0000313" key="1">
    <source>
        <dbReference type="EMBL" id="MFC6670360.1"/>
    </source>
</evidence>
<protein>
    <submittedName>
        <fullName evidence="1">Uncharacterized protein</fullName>
    </submittedName>
</protein>
<reference evidence="2" key="1">
    <citation type="journal article" date="2019" name="Int. J. Syst. Evol. Microbiol.">
        <title>The Global Catalogue of Microorganisms (GCM) 10K type strain sequencing project: providing services to taxonomists for standard genome sequencing and annotation.</title>
        <authorList>
            <consortium name="The Broad Institute Genomics Platform"/>
            <consortium name="The Broad Institute Genome Sequencing Center for Infectious Disease"/>
            <person name="Wu L."/>
            <person name="Ma J."/>
        </authorList>
    </citation>
    <scope>NUCLEOTIDE SEQUENCE [LARGE SCALE GENOMIC DNA]</scope>
    <source>
        <strain evidence="2">NBRC 111756</strain>
    </source>
</reference>
<sequence>MSRRATTRKKSIRQVEMQCVVNEEDYAQAVAVLHRALVEREGYEDVISAA</sequence>
<dbReference type="EMBL" id="JBHSWE010000001">
    <property type="protein sequence ID" value="MFC6670360.1"/>
    <property type="molecule type" value="Genomic_DNA"/>
</dbReference>
<gene>
    <name evidence="1" type="ORF">ACFQDL_09900</name>
</gene>
<organism evidence="1 2">
    <name type="scientific">Marinobacterium aestuariivivens</name>
    <dbReference type="NCBI Taxonomy" id="1698799"/>
    <lineage>
        <taxon>Bacteria</taxon>
        <taxon>Pseudomonadati</taxon>
        <taxon>Pseudomonadota</taxon>
        <taxon>Gammaproteobacteria</taxon>
        <taxon>Oceanospirillales</taxon>
        <taxon>Oceanospirillaceae</taxon>
        <taxon>Marinobacterium</taxon>
    </lineage>
</organism>
<comment type="caution">
    <text evidence="1">The sequence shown here is derived from an EMBL/GenBank/DDBJ whole genome shotgun (WGS) entry which is preliminary data.</text>
</comment>
<dbReference type="Proteomes" id="UP001596422">
    <property type="component" value="Unassembled WGS sequence"/>
</dbReference>
<name>A0ABW1ZYU3_9GAMM</name>